<proteinExistence type="predicted"/>
<accession>A0A5B7E8J5</accession>
<evidence type="ECO:0000313" key="3">
    <source>
        <dbReference type="Proteomes" id="UP000324222"/>
    </source>
</evidence>
<sequence length="113" mass="12192">MHAFLGSCRMRRDGVVEAKFGAATTTAATTTTPTVATTLSTTTKTSITTVATKGPKVDITSALPDPCHRIRHYHIAILSAIPSTRWGETLLIPPHPPPPYSPYHHTHSHPTET</sequence>
<comment type="caution">
    <text evidence="2">The sequence shown here is derived from an EMBL/GenBank/DDBJ whole genome shotgun (WGS) entry which is preliminary data.</text>
</comment>
<name>A0A5B7E8J5_PORTR</name>
<protein>
    <submittedName>
        <fullName evidence="2">Uncharacterized protein</fullName>
    </submittedName>
</protein>
<reference evidence="2 3" key="1">
    <citation type="submission" date="2019-05" db="EMBL/GenBank/DDBJ databases">
        <title>Another draft genome of Portunus trituberculatus and its Hox gene families provides insights of decapod evolution.</title>
        <authorList>
            <person name="Jeong J.-H."/>
            <person name="Song I."/>
            <person name="Kim S."/>
            <person name="Choi T."/>
            <person name="Kim D."/>
            <person name="Ryu S."/>
            <person name="Kim W."/>
        </authorList>
    </citation>
    <scope>NUCLEOTIDE SEQUENCE [LARGE SCALE GENOMIC DNA]</scope>
    <source>
        <tissue evidence="2">Muscle</tissue>
    </source>
</reference>
<dbReference type="Proteomes" id="UP000324222">
    <property type="component" value="Unassembled WGS sequence"/>
</dbReference>
<feature type="compositionally biased region" description="Basic residues" evidence="1">
    <location>
        <begin position="104"/>
        <end position="113"/>
    </location>
</feature>
<gene>
    <name evidence="2" type="ORF">E2C01_023333</name>
</gene>
<evidence type="ECO:0000313" key="2">
    <source>
        <dbReference type="EMBL" id="MPC30078.1"/>
    </source>
</evidence>
<evidence type="ECO:0000256" key="1">
    <source>
        <dbReference type="SAM" id="MobiDB-lite"/>
    </source>
</evidence>
<dbReference type="EMBL" id="VSRR010002190">
    <property type="protein sequence ID" value="MPC30078.1"/>
    <property type="molecule type" value="Genomic_DNA"/>
</dbReference>
<keyword evidence="3" id="KW-1185">Reference proteome</keyword>
<feature type="region of interest" description="Disordered" evidence="1">
    <location>
        <begin position="94"/>
        <end position="113"/>
    </location>
</feature>
<dbReference type="AlphaFoldDB" id="A0A5B7E8J5"/>
<organism evidence="2 3">
    <name type="scientific">Portunus trituberculatus</name>
    <name type="common">Swimming crab</name>
    <name type="synonym">Neptunus trituberculatus</name>
    <dbReference type="NCBI Taxonomy" id="210409"/>
    <lineage>
        <taxon>Eukaryota</taxon>
        <taxon>Metazoa</taxon>
        <taxon>Ecdysozoa</taxon>
        <taxon>Arthropoda</taxon>
        <taxon>Crustacea</taxon>
        <taxon>Multicrustacea</taxon>
        <taxon>Malacostraca</taxon>
        <taxon>Eumalacostraca</taxon>
        <taxon>Eucarida</taxon>
        <taxon>Decapoda</taxon>
        <taxon>Pleocyemata</taxon>
        <taxon>Brachyura</taxon>
        <taxon>Eubrachyura</taxon>
        <taxon>Portunoidea</taxon>
        <taxon>Portunidae</taxon>
        <taxon>Portuninae</taxon>
        <taxon>Portunus</taxon>
    </lineage>
</organism>